<evidence type="ECO:0000313" key="17">
    <source>
        <dbReference type="Proteomes" id="UP000054107"/>
    </source>
</evidence>
<dbReference type="GO" id="GO:0005777">
    <property type="term" value="C:peroxisome"/>
    <property type="evidence" value="ECO:0007669"/>
    <property type="project" value="TreeGrafter"/>
</dbReference>
<evidence type="ECO:0000256" key="13">
    <source>
        <dbReference type="RuleBase" id="RU004142"/>
    </source>
</evidence>
<dbReference type="GO" id="GO:0004096">
    <property type="term" value="F:catalase activity"/>
    <property type="evidence" value="ECO:0007669"/>
    <property type="project" value="UniProtKB-EC"/>
</dbReference>
<dbReference type="FunFam" id="2.40.180.10:FF:000001">
    <property type="entry name" value="Catalase"/>
    <property type="match status" value="1"/>
</dbReference>
<evidence type="ECO:0000256" key="5">
    <source>
        <dbReference type="ARBA" id="ARBA00023002"/>
    </source>
</evidence>
<dbReference type="InterPro" id="IPR020835">
    <property type="entry name" value="Catalase_sf"/>
</dbReference>
<dbReference type="GO" id="GO:0042744">
    <property type="term" value="P:hydrogen peroxide catabolic process"/>
    <property type="evidence" value="ECO:0007669"/>
    <property type="project" value="UniProtKB-KW"/>
</dbReference>
<dbReference type="EC" id="1.11.1.6" evidence="12"/>
<dbReference type="GO" id="GO:0046872">
    <property type="term" value="F:metal ion binding"/>
    <property type="evidence" value="ECO:0007669"/>
    <property type="project" value="UniProtKB-KW"/>
</dbReference>
<dbReference type="GO" id="GO:0020037">
    <property type="term" value="F:heme binding"/>
    <property type="evidence" value="ECO:0007669"/>
    <property type="project" value="InterPro"/>
</dbReference>
<dbReference type="EMBL" id="LN733872">
    <property type="protein sequence ID" value="CEP18685.1"/>
    <property type="molecule type" value="Genomic_DNA"/>
</dbReference>
<dbReference type="PROSITE" id="PS00437">
    <property type="entry name" value="CATALASE_1"/>
    <property type="match status" value="1"/>
</dbReference>
<evidence type="ECO:0000256" key="2">
    <source>
        <dbReference type="ARBA" id="ARBA00022559"/>
    </source>
</evidence>
<dbReference type="PANTHER" id="PTHR11465:SF9">
    <property type="entry name" value="CATALASE"/>
    <property type="match status" value="1"/>
</dbReference>
<dbReference type="AlphaFoldDB" id="A0A0B7NT39"/>
<dbReference type="PRINTS" id="PR00067">
    <property type="entry name" value="CATALASE"/>
</dbReference>
<comment type="function">
    <text evidence="8 13">Catalyzes the degradation of hydrogen peroxide (H(2)O(2)) generated by peroxisomal oxidases to water and oxygen, thereby protecting cells from the toxic effects of hydrogen peroxide.</text>
</comment>
<feature type="binding site" description="axial binding residue" evidence="11">
    <location>
        <position position="337"/>
    </location>
    <ligand>
        <name>heme</name>
        <dbReference type="ChEBI" id="CHEBI:30413"/>
    </ligand>
    <ligandPart>
        <name>Fe</name>
        <dbReference type="ChEBI" id="CHEBI:18248"/>
    </ligandPart>
</feature>
<dbReference type="Gene3D" id="2.40.180.10">
    <property type="entry name" value="Catalase core domain"/>
    <property type="match status" value="1"/>
</dbReference>
<dbReference type="InterPro" id="IPR040333">
    <property type="entry name" value="Catalase_3"/>
</dbReference>
<evidence type="ECO:0000256" key="8">
    <source>
        <dbReference type="ARBA" id="ARBA00044729"/>
    </source>
</evidence>
<dbReference type="InterPro" id="IPR024711">
    <property type="entry name" value="Catalase_clade1/3"/>
</dbReference>
<feature type="active site" evidence="10">
    <location>
        <position position="54"/>
    </location>
</feature>
<sequence>MSKNVLTTSNGNPVENNQTSQTAGQWGPVLIQDFHLIDKLAHFDRERIPERVVHAKGAGAHGVFEVTHDITHLSKAKFLSHIGKKTPVFTRFSTVGGEKGSADTARDPRGFAVKFYTEEGNWDMVGNNTPVFFIRDPAKFPDFIHTQKRNPQTNCGDPDAFWDFLSLVPESIHQVTILFSNRGTPDGYRYLNGYSSHTLKLVAEDGSFKYVKWHFKTDQGIRNLKADQAGQLAGSDPDYATRDLFNSIEHGEYPSWSVYVQVMEPEDAKKYRFNPFDVTKIWSHKDYPLQPVGKMTLNRNPENYFAETEQAAFSPAHTVPGIDVSPDRMLQGRLFSYPDTHRHRLGTNYAQIPINQPHSRVANHQRDGAMAVLGNGGSAPNYEPNSFGGPYQTNIAASTFTAEEIDGATGRFTYGLTDDDFVQAGDLYRLMPAEEKTDLVNNIAGHLKNAKKHIRERQIAHFKRADPEYGSRIEETILALSAKA</sequence>
<reference evidence="16 17" key="1">
    <citation type="submission" date="2014-09" db="EMBL/GenBank/DDBJ databases">
        <authorList>
            <person name="Ellenberger Sabrina"/>
        </authorList>
    </citation>
    <scope>NUCLEOTIDE SEQUENCE [LARGE SCALE GENOMIC DNA]</scope>
    <source>
        <strain evidence="16 17">CBS 412.66</strain>
    </source>
</reference>
<evidence type="ECO:0000256" key="10">
    <source>
        <dbReference type="PIRSR" id="PIRSR038928-1"/>
    </source>
</evidence>
<gene>
    <name evidence="16" type="primary">PARPA_12991.1 scaffold 45652</name>
</gene>
<name>A0A0B7NT39_9FUNG</name>
<keyword evidence="6 11" id="KW-0408">Iron</keyword>
<evidence type="ECO:0000259" key="15">
    <source>
        <dbReference type="SMART" id="SM01060"/>
    </source>
</evidence>
<comment type="cofactor">
    <cofactor evidence="11">
        <name>heme</name>
        <dbReference type="ChEBI" id="CHEBI:30413"/>
    </cofactor>
</comment>
<protein>
    <recommendedName>
        <fullName evidence="12">Catalase</fullName>
        <ecNumber evidence="12">1.11.1.6</ecNumber>
    </recommendedName>
</protein>
<dbReference type="SMART" id="SM01060">
    <property type="entry name" value="Catalase"/>
    <property type="match status" value="1"/>
</dbReference>
<keyword evidence="7 12" id="KW-0376">Hydrogen peroxide</keyword>
<comment type="similarity">
    <text evidence="1 12">Belongs to the catalase family.</text>
</comment>
<accession>A0A0B7NT39</accession>
<feature type="domain" description="Catalase core" evidence="15">
    <location>
        <begin position="7"/>
        <end position="391"/>
    </location>
</feature>
<dbReference type="OrthoDB" id="6880011at2759"/>
<evidence type="ECO:0000256" key="1">
    <source>
        <dbReference type="ARBA" id="ARBA00005329"/>
    </source>
</evidence>
<evidence type="ECO:0000256" key="14">
    <source>
        <dbReference type="SAM" id="MobiDB-lite"/>
    </source>
</evidence>
<organism evidence="16 17">
    <name type="scientific">Parasitella parasitica</name>
    <dbReference type="NCBI Taxonomy" id="35722"/>
    <lineage>
        <taxon>Eukaryota</taxon>
        <taxon>Fungi</taxon>
        <taxon>Fungi incertae sedis</taxon>
        <taxon>Mucoromycota</taxon>
        <taxon>Mucoromycotina</taxon>
        <taxon>Mucoromycetes</taxon>
        <taxon>Mucorales</taxon>
        <taxon>Mucorineae</taxon>
        <taxon>Mucoraceae</taxon>
        <taxon>Parasitella</taxon>
    </lineage>
</organism>
<evidence type="ECO:0000256" key="6">
    <source>
        <dbReference type="ARBA" id="ARBA00023004"/>
    </source>
</evidence>
<keyword evidence="2 12" id="KW-0575">Peroxidase</keyword>
<dbReference type="InterPro" id="IPR018028">
    <property type="entry name" value="Catalase"/>
</dbReference>
<comment type="catalytic activity">
    <reaction evidence="9 12">
        <text>2 H2O2 = O2 + 2 H2O</text>
        <dbReference type="Rhea" id="RHEA:20309"/>
        <dbReference type="ChEBI" id="CHEBI:15377"/>
        <dbReference type="ChEBI" id="CHEBI:15379"/>
        <dbReference type="ChEBI" id="CHEBI:16240"/>
        <dbReference type="EC" id="1.11.1.6"/>
    </reaction>
</comment>
<evidence type="ECO:0000256" key="4">
    <source>
        <dbReference type="ARBA" id="ARBA00022723"/>
    </source>
</evidence>
<proteinExistence type="inferred from homology"/>
<dbReference type="InterPro" id="IPR010582">
    <property type="entry name" value="Catalase_immune_responsive"/>
</dbReference>
<dbReference type="InterPro" id="IPR011614">
    <property type="entry name" value="Catalase_core"/>
</dbReference>
<evidence type="ECO:0000256" key="12">
    <source>
        <dbReference type="RuleBase" id="RU000498"/>
    </source>
</evidence>
<evidence type="ECO:0000256" key="3">
    <source>
        <dbReference type="ARBA" id="ARBA00022617"/>
    </source>
</evidence>
<keyword evidence="17" id="KW-1185">Reference proteome</keyword>
<keyword evidence="3 11" id="KW-0349">Heme</keyword>
<dbReference type="PANTHER" id="PTHR11465">
    <property type="entry name" value="CATALASE"/>
    <property type="match status" value="1"/>
</dbReference>
<dbReference type="Pfam" id="PF06628">
    <property type="entry name" value="Catalase-rel"/>
    <property type="match status" value="1"/>
</dbReference>
<dbReference type="PIRSF" id="PIRSF038928">
    <property type="entry name" value="Catalase_clade1-3"/>
    <property type="match status" value="1"/>
</dbReference>
<dbReference type="STRING" id="35722.A0A0B7NT39"/>
<keyword evidence="4 11" id="KW-0479">Metal-binding</keyword>
<dbReference type="InterPro" id="IPR002226">
    <property type="entry name" value="Catalase_haem_BS"/>
</dbReference>
<dbReference type="GO" id="GO:0042542">
    <property type="term" value="P:response to hydrogen peroxide"/>
    <property type="evidence" value="ECO:0007669"/>
    <property type="project" value="TreeGrafter"/>
</dbReference>
<feature type="region of interest" description="Disordered" evidence="14">
    <location>
        <begin position="1"/>
        <end position="23"/>
    </location>
</feature>
<dbReference type="CDD" id="cd08156">
    <property type="entry name" value="catalase_clade_3"/>
    <property type="match status" value="1"/>
</dbReference>
<evidence type="ECO:0000256" key="11">
    <source>
        <dbReference type="PIRSR" id="PIRSR038928-2"/>
    </source>
</evidence>
<dbReference type="PROSITE" id="PS51402">
    <property type="entry name" value="CATALASE_3"/>
    <property type="match status" value="1"/>
</dbReference>
<evidence type="ECO:0000313" key="16">
    <source>
        <dbReference type="EMBL" id="CEP18685.1"/>
    </source>
</evidence>
<dbReference type="Proteomes" id="UP000054107">
    <property type="component" value="Unassembled WGS sequence"/>
</dbReference>
<keyword evidence="5 12" id="KW-0560">Oxidoreductase</keyword>
<feature type="active site" evidence="10">
    <location>
        <position position="127"/>
    </location>
</feature>
<dbReference type="SUPFAM" id="SSF56634">
    <property type="entry name" value="Heme-dependent catalase-like"/>
    <property type="match status" value="1"/>
</dbReference>
<dbReference type="Pfam" id="PF00199">
    <property type="entry name" value="Catalase"/>
    <property type="match status" value="1"/>
</dbReference>
<evidence type="ECO:0000256" key="9">
    <source>
        <dbReference type="ARBA" id="ARBA00049254"/>
    </source>
</evidence>
<dbReference type="InterPro" id="IPR024708">
    <property type="entry name" value="Catalase_AS"/>
</dbReference>
<dbReference type="GO" id="GO:0005739">
    <property type="term" value="C:mitochondrion"/>
    <property type="evidence" value="ECO:0007669"/>
    <property type="project" value="TreeGrafter"/>
</dbReference>
<dbReference type="PROSITE" id="PS00438">
    <property type="entry name" value="CATALASE_2"/>
    <property type="match status" value="1"/>
</dbReference>
<evidence type="ECO:0000256" key="7">
    <source>
        <dbReference type="ARBA" id="ARBA00023324"/>
    </source>
</evidence>